<geneLocation type="plasmid" evidence="2">
    <name>pSP19M00477-1</name>
</geneLocation>
<feature type="region of interest" description="Disordered" evidence="1">
    <location>
        <begin position="1"/>
        <end position="37"/>
    </location>
</feature>
<dbReference type="GO" id="GO:0006355">
    <property type="term" value="P:regulation of DNA-templated transcription"/>
    <property type="evidence" value="ECO:0007669"/>
    <property type="project" value="InterPro"/>
</dbReference>
<protein>
    <recommendedName>
        <fullName evidence="3">Plasmid segregation centromere-binding protein ParG</fullName>
    </recommendedName>
</protein>
<reference evidence="2" key="1">
    <citation type="submission" date="2022-03" db="EMBL/GenBank/DDBJ databases">
        <title>Sea Food Isolates.</title>
        <authorList>
            <person name="Li C."/>
        </authorList>
    </citation>
    <scope>NUCLEOTIDE SEQUENCE</scope>
    <source>
        <strain evidence="2">19NY04SH05-1</strain>
        <plasmid evidence="2">pSP19M00477-1</plasmid>
    </source>
</reference>
<dbReference type="EMBL" id="CP095329">
    <property type="protein sequence ID" value="XAG43577.1"/>
    <property type="molecule type" value="Genomic_DNA"/>
</dbReference>
<name>A0AAU6TEY8_9GAMM</name>
<evidence type="ECO:0000313" key="2">
    <source>
        <dbReference type="EMBL" id="XAG43577.1"/>
    </source>
</evidence>
<keyword evidence="2" id="KW-0614">Plasmid</keyword>
<dbReference type="AlphaFoldDB" id="A0AAU6TEY8"/>
<accession>A0AAU6TEY8</accession>
<gene>
    <name evidence="2" type="ORF">MRK42_21435</name>
</gene>
<organism evidence="2">
    <name type="scientific">Aeromonas sp. 19NY04SH05-1</name>
    <dbReference type="NCBI Taxonomy" id="2920537"/>
    <lineage>
        <taxon>Bacteria</taxon>
        <taxon>Pseudomonadati</taxon>
        <taxon>Pseudomonadota</taxon>
        <taxon>Gammaproteobacteria</taxon>
        <taxon>Aeromonadales</taxon>
        <taxon>Aeromonadaceae</taxon>
        <taxon>Aeromonas</taxon>
    </lineage>
</organism>
<dbReference type="InterPro" id="IPR013321">
    <property type="entry name" value="Arc_rbn_hlx_hlx"/>
</dbReference>
<dbReference type="SUPFAM" id="SSF47598">
    <property type="entry name" value="Ribbon-helix-helix"/>
    <property type="match status" value="1"/>
</dbReference>
<dbReference type="Gene3D" id="1.10.1220.10">
    <property type="entry name" value="Met repressor-like"/>
    <property type="match status" value="1"/>
</dbReference>
<feature type="compositionally biased region" description="Polar residues" evidence="1">
    <location>
        <begin position="9"/>
        <end position="19"/>
    </location>
</feature>
<dbReference type="RefSeq" id="WP_282414878.1">
    <property type="nucleotide sequence ID" value="NZ_CP095329.1"/>
</dbReference>
<sequence length="77" mass="8536">MSKKVTIGTKPTSKNTQASADEWVESRNSGGEPEAMKRLTIDIPESLHREIKMQCASRGAKIADEVRALLLMKYGNM</sequence>
<evidence type="ECO:0008006" key="3">
    <source>
        <dbReference type="Google" id="ProtNLM"/>
    </source>
</evidence>
<evidence type="ECO:0000256" key="1">
    <source>
        <dbReference type="SAM" id="MobiDB-lite"/>
    </source>
</evidence>
<dbReference type="InterPro" id="IPR010985">
    <property type="entry name" value="Ribbon_hlx_hlx"/>
</dbReference>
<proteinExistence type="predicted"/>